<organism evidence="1 2">
    <name type="scientific">Massarina eburnea CBS 473.64</name>
    <dbReference type="NCBI Taxonomy" id="1395130"/>
    <lineage>
        <taxon>Eukaryota</taxon>
        <taxon>Fungi</taxon>
        <taxon>Dikarya</taxon>
        <taxon>Ascomycota</taxon>
        <taxon>Pezizomycotina</taxon>
        <taxon>Dothideomycetes</taxon>
        <taxon>Pleosporomycetidae</taxon>
        <taxon>Pleosporales</taxon>
        <taxon>Massarineae</taxon>
        <taxon>Massarinaceae</taxon>
        <taxon>Massarina</taxon>
    </lineage>
</organism>
<dbReference type="OrthoDB" id="3799620at2759"/>
<gene>
    <name evidence="1" type="ORF">P280DRAFT_522534</name>
</gene>
<reference evidence="1" key="1">
    <citation type="journal article" date="2020" name="Stud. Mycol.">
        <title>101 Dothideomycetes genomes: a test case for predicting lifestyles and emergence of pathogens.</title>
        <authorList>
            <person name="Haridas S."/>
            <person name="Albert R."/>
            <person name="Binder M."/>
            <person name="Bloem J."/>
            <person name="Labutti K."/>
            <person name="Salamov A."/>
            <person name="Andreopoulos B."/>
            <person name="Baker S."/>
            <person name="Barry K."/>
            <person name="Bills G."/>
            <person name="Bluhm B."/>
            <person name="Cannon C."/>
            <person name="Castanera R."/>
            <person name="Culley D."/>
            <person name="Daum C."/>
            <person name="Ezra D."/>
            <person name="Gonzalez J."/>
            <person name="Henrissat B."/>
            <person name="Kuo A."/>
            <person name="Liang C."/>
            <person name="Lipzen A."/>
            <person name="Lutzoni F."/>
            <person name="Magnuson J."/>
            <person name="Mondo S."/>
            <person name="Nolan M."/>
            <person name="Ohm R."/>
            <person name="Pangilinan J."/>
            <person name="Park H.-J."/>
            <person name="Ramirez L."/>
            <person name="Alfaro M."/>
            <person name="Sun H."/>
            <person name="Tritt A."/>
            <person name="Yoshinaga Y."/>
            <person name="Zwiers L.-H."/>
            <person name="Turgeon B."/>
            <person name="Goodwin S."/>
            <person name="Spatafora J."/>
            <person name="Crous P."/>
            <person name="Grigoriev I."/>
        </authorList>
    </citation>
    <scope>NUCLEOTIDE SEQUENCE</scope>
    <source>
        <strain evidence="1">CBS 473.64</strain>
    </source>
</reference>
<dbReference type="EMBL" id="MU006801">
    <property type="protein sequence ID" value="KAF2636011.1"/>
    <property type="molecule type" value="Genomic_DNA"/>
</dbReference>
<protein>
    <recommendedName>
        <fullName evidence="3">F-box domain-containing protein</fullName>
    </recommendedName>
</protein>
<name>A0A6A6RN57_9PLEO</name>
<evidence type="ECO:0000313" key="2">
    <source>
        <dbReference type="Proteomes" id="UP000799753"/>
    </source>
</evidence>
<sequence>MARRIIQTRSRARRERALINNAQSRLFTLPQELRDSIYAFIWEHTAIQFQHHGILVRTRTLFSREENVQIDLPIWIKASKQILREAMASLGRTHTFHIQPQLAPEYGYTRSSDRNTKKANRMLINSMKTMHVSIQATSLFPEQIRILPSFDWEGPRPFISLRWHWVATPACRLRERSDQVESWLPAYDRVQIRILGIFNQNRPAINLVTQVDFRNAAEDAEVLARRLVGKHGGNVNVVLNPPHEVRFP</sequence>
<accession>A0A6A6RN57</accession>
<dbReference type="Proteomes" id="UP000799753">
    <property type="component" value="Unassembled WGS sequence"/>
</dbReference>
<evidence type="ECO:0008006" key="3">
    <source>
        <dbReference type="Google" id="ProtNLM"/>
    </source>
</evidence>
<evidence type="ECO:0000313" key="1">
    <source>
        <dbReference type="EMBL" id="KAF2636011.1"/>
    </source>
</evidence>
<proteinExistence type="predicted"/>
<keyword evidence="2" id="KW-1185">Reference proteome</keyword>
<dbReference type="AlphaFoldDB" id="A0A6A6RN57"/>